<dbReference type="EC" id="6.2.1.30" evidence="1"/>
<accession>A0A5C5V675</accession>
<keyword evidence="1" id="KW-0436">Ligase</keyword>
<dbReference type="SUPFAM" id="SSF56801">
    <property type="entry name" value="Acetyl-CoA synthetase-like"/>
    <property type="match status" value="1"/>
</dbReference>
<evidence type="ECO:0000313" key="2">
    <source>
        <dbReference type="Proteomes" id="UP000316714"/>
    </source>
</evidence>
<protein>
    <submittedName>
        <fullName evidence="1">Phenylacetate-coenzyme A ligase</fullName>
        <ecNumber evidence="1">6.2.1.30</ecNumber>
    </submittedName>
</protein>
<dbReference type="InterPro" id="IPR042099">
    <property type="entry name" value="ANL_N_sf"/>
</dbReference>
<dbReference type="InterPro" id="IPR053158">
    <property type="entry name" value="CapK_Type1_Caps_Biosynth"/>
</dbReference>
<dbReference type="GO" id="GO:0047475">
    <property type="term" value="F:phenylacetate-CoA ligase activity"/>
    <property type="evidence" value="ECO:0007669"/>
    <property type="project" value="UniProtKB-EC"/>
</dbReference>
<dbReference type="PANTHER" id="PTHR36932">
    <property type="entry name" value="CAPSULAR POLYSACCHARIDE BIOSYNTHESIS PROTEIN"/>
    <property type="match status" value="1"/>
</dbReference>
<dbReference type="PANTHER" id="PTHR36932:SF1">
    <property type="entry name" value="CAPSULAR POLYSACCHARIDE BIOSYNTHESIS PROTEIN"/>
    <property type="match status" value="1"/>
</dbReference>
<gene>
    <name evidence="1" type="ORF">KOR34_36050</name>
</gene>
<sequence length="370" mass="41841">MICVHDFAKRDAIRAANIVTLRASGYRLGMRMVEIPPDICDVVCGEQGERDEGVLRHLLGILRYNRWRDANTYRDLRGLVERNWVYNRKTYPPFGAGGSHPGTARLDYYIDRLQRDRPFLLKGLTTYLYQIAQRVLERGRIDLEIPVIKPLGSGATPHMRETLETAFGGRFWDDYGSAELGSVAFSCGDSDGMHVLEDLFIVEVLDSQGAPTPPGEVGEVVVTDLANHAMPLIRYRVGDLGRLLEGECQCGRLSRRLRVEGRLQDALRDSQGNWVTSNEIAEHIYRLPWVDQFQLVERREDLLEITVVIRQGLRPDEGQLSSYFRDRLGREVRLRIRTARSISPEPGGKFRWVKALPAKPLTTAGAVNAG</sequence>
<comment type="caution">
    <text evidence="1">The sequence shown here is derived from an EMBL/GenBank/DDBJ whole genome shotgun (WGS) entry which is preliminary data.</text>
</comment>
<organism evidence="1 2">
    <name type="scientific">Posidoniimonas corsicana</name>
    <dbReference type="NCBI Taxonomy" id="1938618"/>
    <lineage>
        <taxon>Bacteria</taxon>
        <taxon>Pseudomonadati</taxon>
        <taxon>Planctomycetota</taxon>
        <taxon>Planctomycetia</taxon>
        <taxon>Pirellulales</taxon>
        <taxon>Lacipirellulaceae</taxon>
        <taxon>Posidoniimonas</taxon>
    </lineage>
</organism>
<reference evidence="1 2" key="1">
    <citation type="submission" date="2019-02" db="EMBL/GenBank/DDBJ databases">
        <title>Deep-cultivation of Planctomycetes and their phenomic and genomic characterization uncovers novel biology.</title>
        <authorList>
            <person name="Wiegand S."/>
            <person name="Jogler M."/>
            <person name="Boedeker C."/>
            <person name="Pinto D."/>
            <person name="Vollmers J."/>
            <person name="Rivas-Marin E."/>
            <person name="Kohn T."/>
            <person name="Peeters S.H."/>
            <person name="Heuer A."/>
            <person name="Rast P."/>
            <person name="Oberbeckmann S."/>
            <person name="Bunk B."/>
            <person name="Jeske O."/>
            <person name="Meyerdierks A."/>
            <person name="Storesund J.E."/>
            <person name="Kallscheuer N."/>
            <person name="Luecker S."/>
            <person name="Lage O.M."/>
            <person name="Pohl T."/>
            <person name="Merkel B.J."/>
            <person name="Hornburger P."/>
            <person name="Mueller R.-W."/>
            <person name="Bruemmer F."/>
            <person name="Labrenz M."/>
            <person name="Spormann A.M."/>
            <person name="Op Den Camp H."/>
            <person name="Overmann J."/>
            <person name="Amann R."/>
            <person name="Jetten M.S.M."/>
            <person name="Mascher T."/>
            <person name="Medema M.H."/>
            <person name="Devos D.P."/>
            <person name="Kaster A.-K."/>
            <person name="Ovreas L."/>
            <person name="Rohde M."/>
            <person name="Galperin M.Y."/>
            <person name="Jogler C."/>
        </authorList>
    </citation>
    <scope>NUCLEOTIDE SEQUENCE [LARGE SCALE GENOMIC DNA]</scope>
    <source>
        <strain evidence="1 2">KOR34</strain>
    </source>
</reference>
<name>A0A5C5V675_9BACT</name>
<proteinExistence type="predicted"/>
<evidence type="ECO:0000313" key="1">
    <source>
        <dbReference type="EMBL" id="TWT33771.1"/>
    </source>
</evidence>
<dbReference type="Proteomes" id="UP000316714">
    <property type="component" value="Unassembled WGS sequence"/>
</dbReference>
<dbReference type="Gene3D" id="3.40.50.12780">
    <property type="entry name" value="N-terminal domain of ligase-like"/>
    <property type="match status" value="1"/>
</dbReference>
<dbReference type="EMBL" id="SIHJ01000002">
    <property type="protein sequence ID" value="TWT33771.1"/>
    <property type="molecule type" value="Genomic_DNA"/>
</dbReference>
<keyword evidence="2" id="KW-1185">Reference proteome</keyword>
<dbReference type="AlphaFoldDB" id="A0A5C5V675"/>